<name>A0A137ZPN0_9ACTN</name>
<dbReference type="Proteomes" id="UP000070409">
    <property type="component" value="Unassembled WGS sequence"/>
</dbReference>
<evidence type="ECO:0008006" key="4">
    <source>
        <dbReference type="Google" id="ProtNLM"/>
    </source>
</evidence>
<comment type="caution">
    <text evidence="2">The sequence shown here is derived from an EMBL/GenBank/DDBJ whole genome shotgun (WGS) entry which is preliminary data.</text>
</comment>
<reference evidence="2 3" key="1">
    <citation type="submission" date="2016-02" db="EMBL/GenBank/DDBJ databases">
        <authorList>
            <person name="Teng J.L."/>
            <person name="Tang Y."/>
            <person name="Huang Y."/>
            <person name="Guo F."/>
            <person name="Wei W."/>
            <person name="Chen J.H."/>
            <person name="Wong S.Y."/>
            <person name="Lau S.K."/>
            <person name="Woo P.C."/>
        </authorList>
    </citation>
    <scope>NUCLEOTIDE SEQUENCE [LARGE SCALE GENOMIC DNA]</scope>
    <source>
        <strain evidence="2 3">JCM 13375</strain>
    </source>
</reference>
<proteinExistence type="inferred from homology"/>
<dbReference type="RefSeq" id="WP_068744259.1">
    <property type="nucleotide sequence ID" value="NZ_LSRE01000008.1"/>
</dbReference>
<dbReference type="InterPro" id="IPR001447">
    <property type="entry name" value="Arylamine_N-AcTrfase"/>
</dbReference>
<gene>
    <name evidence="2" type="ORF">AXK61_16290</name>
</gene>
<evidence type="ECO:0000313" key="2">
    <source>
        <dbReference type="EMBL" id="KXP00141.1"/>
    </source>
</evidence>
<dbReference type="PANTHER" id="PTHR11786">
    <property type="entry name" value="N-HYDROXYARYLAMINE O-ACETYLTRANSFERASE"/>
    <property type="match status" value="1"/>
</dbReference>
<dbReference type="Gene3D" id="2.40.128.150">
    <property type="entry name" value="Cysteine proteinases"/>
    <property type="match status" value="1"/>
</dbReference>
<comment type="similarity">
    <text evidence="1">Belongs to the arylamine N-acetyltransferase family.</text>
</comment>
<accession>A0A137ZPN0</accession>
<evidence type="ECO:0000313" key="3">
    <source>
        <dbReference type="Proteomes" id="UP000070409"/>
    </source>
</evidence>
<dbReference type="Gene3D" id="3.30.2140.10">
    <property type="entry name" value="Arylamine N-acetyltransferase"/>
    <property type="match status" value="1"/>
</dbReference>
<protein>
    <recommendedName>
        <fullName evidence="4">Arylamine N-acetyltransferase</fullName>
    </recommendedName>
</protein>
<sequence>MNDDGAWGAPDLDLPRYLCRVGLESPPPPDLAGLSALVRVHALTLPWENLDAVRGIPGDLTIDALQRRMIDGRRGYGCTGHVPLLAAVLQRTGFRFGAASGRVLVDGRPSASTHALLLVEVDGARYLAEVGFGAVPTTPLRLESGLEQDTDGWRYRLTAAHVGFGEEWQLDFLDPSSGQWRPQYRFALTDRTWSDLRMTNFYVATSPHSPFRGRIMAVVNRSGERHVLTRDAVITTRPDGFKESVPYATADRRAILAETFAIDLPEDEAAELAAVSGS</sequence>
<organism evidence="2 3">
    <name type="scientific">Tsukamurella pseudospumae</name>
    <dbReference type="NCBI Taxonomy" id="239498"/>
    <lineage>
        <taxon>Bacteria</taxon>
        <taxon>Bacillati</taxon>
        <taxon>Actinomycetota</taxon>
        <taxon>Actinomycetes</taxon>
        <taxon>Mycobacteriales</taxon>
        <taxon>Tsukamurellaceae</taxon>
        <taxon>Tsukamurella</taxon>
    </lineage>
</organism>
<keyword evidence="3" id="KW-1185">Reference proteome</keyword>
<dbReference type="SUPFAM" id="SSF54001">
    <property type="entry name" value="Cysteine proteinases"/>
    <property type="match status" value="1"/>
</dbReference>
<evidence type="ECO:0000256" key="1">
    <source>
        <dbReference type="ARBA" id="ARBA00006547"/>
    </source>
</evidence>
<dbReference type="EMBL" id="LSRE01000008">
    <property type="protein sequence ID" value="KXP00141.1"/>
    <property type="molecule type" value="Genomic_DNA"/>
</dbReference>
<dbReference type="PANTHER" id="PTHR11786:SF0">
    <property type="entry name" value="ARYLAMINE N-ACETYLTRANSFERASE 4-RELATED"/>
    <property type="match status" value="1"/>
</dbReference>
<dbReference type="Pfam" id="PF00797">
    <property type="entry name" value="Acetyltransf_2"/>
    <property type="match status" value="1"/>
</dbReference>
<dbReference type="InterPro" id="IPR038765">
    <property type="entry name" value="Papain-like_cys_pep_sf"/>
</dbReference>